<evidence type="ECO:0000256" key="9">
    <source>
        <dbReference type="ARBA" id="ARBA00023136"/>
    </source>
</evidence>
<dbReference type="PANTHER" id="PTHR34182:SF1">
    <property type="entry name" value="PROTEIN-EXPORT MEMBRANE PROTEIN SECG"/>
    <property type="match status" value="1"/>
</dbReference>
<dbReference type="InterPro" id="IPR004692">
    <property type="entry name" value="SecG"/>
</dbReference>
<dbReference type="NCBIfam" id="TIGR00810">
    <property type="entry name" value="secG"/>
    <property type="match status" value="1"/>
</dbReference>
<keyword evidence="8 10" id="KW-0811">Translocation</keyword>
<comment type="similarity">
    <text evidence="2 10">Belongs to the SecG family.</text>
</comment>
<keyword evidence="3 10" id="KW-0813">Transport</keyword>
<evidence type="ECO:0000256" key="10">
    <source>
        <dbReference type="RuleBase" id="RU365087"/>
    </source>
</evidence>
<comment type="function">
    <text evidence="10">Involved in protein export. Participates in an early event of protein translocation.</text>
</comment>
<evidence type="ECO:0000256" key="11">
    <source>
        <dbReference type="SAM" id="MobiDB-lite"/>
    </source>
</evidence>
<keyword evidence="7 10" id="KW-1133">Transmembrane helix</keyword>
<protein>
    <recommendedName>
        <fullName evidence="10">Protein-export membrane protein SecG</fullName>
    </recommendedName>
</protein>
<evidence type="ECO:0000313" key="13">
    <source>
        <dbReference type="Proteomes" id="UP000182360"/>
    </source>
</evidence>
<keyword evidence="4 10" id="KW-1003">Cell membrane</keyword>
<keyword evidence="5 10" id="KW-0812">Transmembrane</keyword>
<dbReference type="RefSeq" id="WP_074645631.1">
    <property type="nucleotide sequence ID" value="NZ_AP025286.1"/>
</dbReference>
<comment type="caution">
    <text evidence="10">Lacks conserved residue(s) required for the propagation of feature annotation.</text>
</comment>
<dbReference type="GO" id="GO:0065002">
    <property type="term" value="P:intracellular protein transmembrane transport"/>
    <property type="evidence" value="ECO:0007669"/>
    <property type="project" value="TreeGrafter"/>
</dbReference>
<proteinExistence type="inferred from homology"/>
<reference evidence="12 13" key="1">
    <citation type="submission" date="2016-10" db="EMBL/GenBank/DDBJ databases">
        <authorList>
            <person name="de Groot N.N."/>
        </authorList>
    </citation>
    <scope>NUCLEOTIDE SEQUENCE [LARGE SCALE GENOMIC DNA]</scope>
    <source>
        <strain evidence="12 13">B25</strain>
    </source>
</reference>
<evidence type="ECO:0000256" key="1">
    <source>
        <dbReference type="ARBA" id="ARBA00004651"/>
    </source>
</evidence>
<dbReference type="GO" id="GO:0015450">
    <property type="term" value="F:protein-transporting ATPase activity"/>
    <property type="evidence" value="ECO:0007669"/>
    <property type="project" value="UniProtKB-UniRule"/>
</dbReference>
<dbReference type="Pfam" id="PF03840">
    <property type="entry name" value="SecG"/>
    <property type="match status" value="1"/>
</dbReference>
<dbReference type="EMBL" id="FOFU01000014">
    <property type="protein sequence ID" value="SEQ89068.1"/>
    <property type="molecule type" value="Genomic_DNA"/>
</dbReference>
<dbReference type="Proteomes" id="UP000182360">
    <property type="component" value="Unassembled WGS sequence"/>
</dbReference>
<dbReference type="PRINTS" id="PR01651">
    <property type="entry name" value="SECGEXPORT"/>
</dbReference>
<evidence type="ECO:0000256" key="3">
    <source>
        <dbReference type="ARBA" id="ARBA00022448"/>
    </source>
</evidence>
<evidence type="ECO:0000256" key="2">
    <source>
        <dbReference type="ARBA" id="ARBA00008445"/>
    </source>
</evidence>
<evidence type="ECO:0000256" key="5">
    <source>
        <dbReference type="ARBA" id="ARBA00022692"/>
    </source>
</evidence>
<feature type="transmembrane region" description="Helical" evidence="10">
    <location>
        <begin position="51"/>
        <end position="73"/>
    </location>
</feature>
<gene>
    <name evidence="12" type="ORF">SAMN04487977_11440</name>
</gene>
<organism evidence="12 13">
    <name type="scientific">Treponema bryantii</name>
    <dbReference type="NCBI Taxonomy" id="163"/>
    <lineage>
        <taxon>Bacteria</taxon>
        <taxon>Pseudomonadati</taxon>
        <taxon>Spirochaetota</taxon>
        <taxon>Spirochaetia</taxon>
        <taxon>Spirochaetales</taxon>
        <taxon>Treponemataceae</taxon>
        <taxon>Treponema</taxon>
    </lineage>
</organism>
<keyword evidence="13" id="KW-1185">Reference proteome</keyword>
<keyword evidence="9 10" id="KW-0472">Membrane</keyword>
<evidence type="ECO:0000256" key="4">
    <source>
        <dbReference type="ARBA" id="ARBA00022475"/>
    </source>
</evidence>
<accession>A0A1H9JQL5</accession>
<dbReference type="GO" id="GO:0005886">
    <property type="term" value="C:plasma membrane"/>
    <property type="evidence" value="ECO:0007669"/>
    <property type="project" value="UniProtKB-SubCell"/>
</dbReference>
<comment type="subcellular location">
    <subcellularLocation>
        <location evidence="1 10">Cell membrane</location>
        <topology evidence="1 10">Multi-pass membrane protein</topology>
    </subcellularLocation>
</comment>
<evidence type="ECO:0000256" key="8">
    <source>
        <dbReference type="ARBA" id="ARBA00023010"/>
    </source>
</evidence>
<evidence type="ECO:0000256" key="6">
    <source>
        <dbReference type="ARBA" id="ARBA00022927"/>
    </source>
</evidence>
<feature type="region of interest" description="Disordered" evidence="11">
    <location>
        <begin position="85"/>
        <end position="110"/>
    </location>
</feature>
<evidence type="ECO:0000313" key="12">
    <source>
        <dbReference type="EMBL" id="SEQ89068.1"/>
    </source>
</evidence>
<evidence type="ECO:0000256" key="7">
    <source>
        <dbReference type="ARBA" id="ARBA00022989"/>
    </source>
</evidence>
<feature type="compositionally biased region" description="Low complexity" evidence="11">
    <location>
        <begin position="86"/>
        <end position="110"/>
    </location>
</feature>
<dbReference type="AlphaFoldDB" id="A0A1H9JQL5"/>
<dbReference type="GO" id="GO:0009306">
    <property type="term" value="P:protein secretion"/>
    <property type="evidence" value="ECO:0007669"/>
    <property type="project" value="UniProtKB-UniRule"/>
</dbReference>
<name>A0A1H9JQL5_9SPIR</name>
<dbReference type="STRING" id="163.SAMN04487775_103207"/>
<dbReference type="GO" id="GO:0043952">
    <property type="term" value="P:protein transport by the Sec complex"/>
    <property type="evidence" value="ECO:0007669"/>
    <property type="project" value="TreeGrafter"/>
</dbReference>
<dbReference type="PANTHER" id="PTHR34182">
    <property type="entry name" value="PROTEIN-EXPORT MEMBRANE PROTEIN SECG"/>
    <property type="match status" value="1"/>
</dbReference>
<sequence length="110" mass="11534">MGTIGVVLLVFFVIVCLLLVLLVSIQDDGENGMGLLGGRGTAAFGSHSGSVLTKTTFVLVFLFFALSLGLALVNKKPKLDKELVPTSVEATDTASESAASDWWTESEAAE</sequence>
<keyword evidence="6 10" id="KW-0653">Protein transport</keyword>